<evidence type="ECO:0000313" key="2">
    <source>
        <dbReference type="EMBL" id="GBP18239.1"/>
    </source>
</evidence>
<organism evidence="2 3">
    <name type="scientific">Eumeta variegata</name>
    <name type="common">Bagworm moth</name>
    <name type="synonym">Eumeta japonica</name>
    <dbReference type="NCBI Taxonomy" id="151549"/>
    <lineage>
        <taxon>Eukaryota</taxon>
        <taxon>Metazoa</taxon>
        <taxon>Ecdysozoa</taxon>
        <taxon>Arthropoda</taxon>
        <taxon>Hexapoda</taxon>
        <taxon>Insecta</taxon>
        <taxon>Pterygota</taxon>
        <taxon>Neoptera</taxon>
        <taxon>Endopterygota</taxon>
        <taxon>Lepidoptera</taxon>
        <taxon>Glossata</taxon>
        <taxon>Ditrysia</taxon>
        <taxon>Tineoidea</taxon>
        <taxon>Psychidae</taxon>
        <taxon>Oiketicinae</taxon>
        <taxon>Eumeta</taxon>
    </lineage>
</organism>
<feature type="compositionally biased region" description="Polar residues" evidence="1">
    <location>
        <begin position="1"/>
        <end position="18"/>
    </location>
</feature>
<protein>
    <submittedName>
        <fullName evidence="2">Uncharacterized protein</fullName>
    </submittedName>
</protein>
<evidence type="ECO:0000313" key="3">
    <source>
        <dbReference type="Proteomes" id="UP000299102"/>
    </source>
</evidence>
<feature type="region of interest" description="Disordered" evidence="1">
    <location>
        <begin position="1"/>
        <end position="33"/>
    </location>
</feature>
<dbReference type="AlphaFoldDB" id="A0A4C1TW45"/>
<evidence type="ECO:0000256" key="1">
    <source>
        <dbReference type="SAM" id="MobiDB-lite"/>
    </source>
</evidence>
<proteinExistence type="predicted"/>
<reference evidence="2 3" key="1">
    <citation type="journal article" date="2019" name="Commun. Biol.">
        <title>The bagworm genome reveals a unique fibroin gene that provides high tensile strength.</title>
        <authorList>
            <person name="Kono N."/>
            <person name="Nakamura H."/>
            <person name="Ohtoshi R."/>
            <person name="Tomita M."/>
            <person name="Numata K."/>
            <person name="Arakawa K."/>
        </authorList>
    </citation>
    <scope>NUCLEOTIDE SEQUENCE [LARGE SCALE GENOMIC DNA]</scope>
</reference>
<keyword evidence="3" id="KW-1185">Reference proteome</keyword>
<sequence>MQPQPDTCTSASRVSYQKTTDRKRVGRKQRREPQIYDPEFRRRRCRYLAYGMQYNTKIHLPLAEAAVKAHAPVFTAGAQFIYLFINGRCLIFAEINGIYRIRKEAEEVRVPKEKRCGARRAGGAAGGGGGRLYCLIGFPVLRGLRD</sequence>
<dbReference type="EMBL" id="BGZK01000094">
    <property type="protein sequence ID" value="GBP18239.1"/>
    <property type="molecule type" value="Genomic_DNA"/>
</dbReference>
<gene>
    <name evidence="2" type="ORF">EVAR_9081_1</name>
</gene>
<comment type="caution">
    <text evidence="2">The sequence shown here is derived from an EMBL/GenBank/DDBJ whole genome shotgun (WGS) entry which is preliminary data.</text>
</comment>
<name>A0A4C1TW45_EUMVA</name>
<dbReference type="Proteomes" id="UP000299102">
    <property type="component" value="Unassembled WGS sequence"/>
</dbReference>
<accession>A0A4C1TW45</accession>